<reference evidence="1 2" key="1">
    <citation type="submission" date="2016-10" db="EMBL/GenBank/DDBJ databases">
        <title>Genome sequence of the basidiomycete white-rot fungus Trametes pubescens.</title>
        <authorList>
            <person name="Makela M.R."/>
            <person name="Granchi Z."/>
            <person name="Peng M."/>
            <person name="De Vries R.P."/>
            <person name="Grigoriev I."/>
            <person name="Riley R."/>
            <person name="Hilden K."/>
        </authorList>
    </citation>
    <scope>NUCLEOTIDE SEQUENCE [LARGE SCALE GENOMIC DNA]</scope>
    <source>
        <strain evidence="1 2">FBCC735</strain>
    </source>
</reference>
<dbReference type="AlphaFoldDB" id="A0A1M2V8G7"/>
<accession>A0A1M2V8G7</accession>
<evidence type="ECO:0008006" key="3">
    <source>
        <dbReference type="Google" id="ProtNLM"/>
    </source>
</evidence>
<dbReference type="Proteomes" id="UP000184267">
    <property type="component" value="Unassembled WGS sequence"/>
</dbReference>
<gene>
    <name evidence="1" type="ORF">TRAPUB_5409</name>
</gene>
<dbReference type="OrthoDB" id="2751365at2759"/>
<dbReference type="SUPFAM" id="SSF52047">
    <property type="entry name" value="RNI-like"/>
    <property type="match status" value="1"/>
</dbReference>
<organism evidence="1 2">
    <name type="scientific">Trametes pubescens</name>
    <name type="common">White-rot fungus</name>
    <dbReference type="NCBI Taxonomy" id="154538"/>
    <lineage>
        <taxon>Eukaryota</taxon>
        <taxon>Fungi</taxon>
        <taxon>Dikarya</taxon>
        <taxon>Basidiomycota</taxon>
        <taxon>Agaricomycotina</taxon>
        <taxon>Agaricomycetes</taxon>
        <taxon>Polyporales</taxon>
        <taxon>Polyporaceae</taxon>
        <taxon>Trametes</taxon>
    </lineage>
</organism>
<dbReference type="Gene3D" id="3.80.10.10">
    <property type="entry name" value="Ribonuclease Inhibitor"/>
    <property type="match status" value="1"/>
</dbReference>
<comment type="caution">
    <text evidence="1">The sequence shown here is derived from an EMBL/GenBank/DDBJ whole genome shotgun (WGS) entry which is preliminary data.</text>
</comment>
<keyword evidence="2" id="KW-1185">Reference proteome</keyword>
<evidence type="ECO:0000313" key="1">
    <source>
        <dbReference type="EMBL" id="OJT03908.1"/>
    </source>
</evidence>
<dbReference type="OMA" id="CNIGLRG"/>
<dbReference type="STRING" id="154538.A0A1M2V8G7"/>
<dbReference type="InterPro" id="IPR032675">
    <property type="entry name" value="LRR_dom_sf"/>
</dbReference>
<sequence>MLVHRALLTEDILDEIFNLNFTDRVTLASLARVCRMFHEPAIRSLWRLLPKLFPIISLIPSCHVQTLEDEVPQNEVMANNEHKLSDASLREWSRLRKYARYVRHLSTLDYHRERQYISLTNWSMIRRLAGCEPVLPAVRGIFWQTDNLISAEGLVTFLFPSESIDQLHIRCAHEDLTAENEVQWAARIKLWINAVTQLAPHHNFVRLSFTICDLPPSLVAIPLSLVAPNLPCTLKQLVLGTDLSLIDYPSLNALAGMPNVDTLELEEATMAWWGESVNHRDGLPAIINFPHLKYLVIRKCRLESSLTRVITSGSLRYLRIDEMGYRDSATLRHDCASLAVAFPSLNWLSLSLPRSGPQESLPAILNLLSPFFCHRMESVRIGTVWIPYTTDDDDITALSQAWPTLAQLDIVASSGVALPECNIGLRGLQSLATHCPSLTRLRVERVVVRPEDVARLPPDPPSHRLRSLRVNEGVSPDTYQLITDKIYPSCKHTLYWDVIEEDTAPV</sequence>
<protein>
    <recommendedName>
        <fullName evidence="3">F-box domain-containing protein</fullName>
    </recommendedName>
</protein>
<dbReference type="EMBL" id="MNAD01001578">
    <property type="protein sequence ID" value="OJT03908.1"/>
    <property type="molecule type" value="Genomic_DNA"/>
</dbReference>
<proteinExistence type="predicted"/>
<name>A0A1M2V8G7_TRAPU</name>
<evidence type="ECO:0000313" key="2">
    <source>
        <dbReference type="Proteomes" id="UP000184267"/>
    </source>
</evidence>